<dbReference type="EC" id="3.1.1.97" evidence="6"/>
<dbReference type="InterPro" id="IPR019775">
    <property type="entry name" value="WD40_repeat_CS"/>
</dbReference>
<reference evidence="8 9" key="1">
    <citation type="submission" date="2024-10" db="EMBL/GenBank/DDBJ databases">
        <authorList>
            <person name="Kim D."/>
        </authorList>
    </citation>
    <scope>NUCLEOTIDE SEQUENCE [LARGE SCALE GENOMIC DNA]</scope>
    <source>
        <strain evidence="8">BH-2024</strain>
    </source>
</reference>
<keyword evidence="3" id="KW-0677">Repeat</keyword>
<evidence type="ECO:0000256" key="4">
    <source>
        <dbReference type="ARBA" id="ARBA00022801"/>
    </source>
</evidence>
<comment type="similarity">
    <text evidence="5">Belongs to the DPH7 family.</text>
</comment>
<evidence type="ECO:0000256" key="5">
    <source>
        <dbReference type="ARBA" id="ARBA00038092"/>
    </source>
</evidence>
<keyword evidence="2" id="KW-0853">WD repeat</keyword>
<comment type="catalytic activity">
    <reaction evidence="7">
        <text>diphthine methyl ester-[translation elongation factor 2] + H2O = diphthine-[translation elongation factor 2] + methanol + H(+)</text>
        <dbReference type="Rhea" id="RHEA:42656"/>
        <dbReference type="Rhea" id="RHEA-COMP:10172"/>
        <dbReference type="Rhea" id="RHEA-COMP:10173"/>
        <dbReference type="ChEBI" id="CHEBI:15377"/>
        <dbReference type="ChEBI" id="CHEBI:15378"/>
        <dbReference type="ChEBI" id="CHEBI:17790"/>
        <dbReference type="ChEBI" id="CHEBI:79005"/>
        <dbReference type="ChEBI" id="CHEBI:82696"/>
        <dbReference type="EC" id="3.1.1.97"/>
    </reaction>
</comment>
<evidence type="ECO:0000256" key="2">
    <source>
        <dbReference type="ARBA" id="ARBA00022574"/>
    </source>
</evidence>
<dbReference type="Proteomes" id="UP001620626">
    <property type="component" value="Unassembled WGS sequence"/>
</dbReference>
<evidence type="ECO:0000313" key="9">
    <source>
        <dbReference type="Proteomes" id="UP001620626"/>
    </source>
</evidence>
<organism evidence="8 9">
    <name type="scientific">Heterodera trifolii</name>
    <dbReference type="NCBI Taxonomy" id="157864"/>
    <lineage>
        <taxon>Eukaryota</taxon>
        <taxon>Metazoa</taxon>
        <taxon>Ecdysozoa</taxon>
        <taxon>Nematoda</taxon>
        <taxon>Chromadorea</taxon>
        <taxon>Rhabditida</taxon>
        <taxon>Tylenchina</taxon>
        <taxon>Tylenchomorpha</taxon>
        <taxon>Tylenchoidea</taxon>
        <taxon>Heteroderidae</taxon>
        <taxon>Heteroderinae</taxon>
        <taxon>Heterodera</taxon>
    </lineage>
</organism>
<evidence type="ECO:0000256" key="1">
    <source>
        <dbReference type="ARBA" id="ARBA00005156"/>
    </source>
</evidence>
<dbReference type="InterPro" id="IPR015943">
    <property type="entry name" value="WD40/YVTN_repeat-like_dom_sf"/>
</dbReference>
<dbReference type="SMART" id="SM00320">
    <property type="entry name" value="WD40"/>
    <property type="match status" value="2"/>
</dbReference>
<dbReference type="PANTHER" id="PTHR46042">
    <property type="entry name" value="DIPHTHINE METHYLTRANSFERASE"/>
    <property type="match status" value="1"/>
</dbReference>
<dbReference type="InterPro" id="IPR052415">
    <property type="entry name" value="Diphthine_MTase"/>
</dbReference>
<evidence type="ECO:0000256" key="7">
    <source>
        <dbReference type="ARBA" id="ARBA00047551"/>
    </source>
</evidence>
<gene>
    <name evidence="8" type="ORF">niasHT_030172</name>
</gene>
<protein>
    <recommendedName>
        <fullName evidence="6">methylated diphthine methylhydrolase</fullName>
        <ecNumber evidence="6">3.1.1.97</ecNumber>
    </recommendedName>
</protein>
<comment type="pathway">
    <text evidence="1">Protein modification; peptidyl-diphthamide biosynthesis.</text>
</comment>
<dbReference type="InterPro" id="IPR001680">
    <property type="entry name" value="WD40_rpt"/>
</dbReference>
<evidence type="ECO:0000256" key="3">
    <source>
        <dbReference type="ARBA" id="ARBA00022737"/>
    </source>
</evidence>
<accession>A0ABD2K2R0</accession>
<keyword evidence="4" id="KW-0378">Hydrolase</keyword>
<proteinExistence type="inferred from homology"/>
<dbReference type="PROSITE" id="PS00678">
    <property type="entry name" value="WD_REPEATS_1"/>
    <property type="match status" value="1"/>
</dbReference>
<dbReference type="Gene3D" id="2.130.10.10">
    <property type="entry name" value="YVTN repeat-like/Quinoprotein amine dehydrogenase"/>
    <property type="match status" value="1"/>
</dbReference>
<dbReference type="EMBL" id="JBICBT010000846">
    <property type="protein sequence ID" value="KAL3097177.1"/>
    <property type="molecule type" value="Genomic_DNA"/>
</dbReference>
<dbReference type="AlphaFoldDB" id="A0ABD2K2R0"/>
<name>A0ABD2K2R0_9BILA</name>
<evidence type="ECO:0000313" key="8">
    <source>
        <dbReference type="EMBL" id="KAL3097177.1"/>
    </source>
</evidence>
<dbReference type="SUPFAM" id="SSF50978">
    <property type="entry name" value="WD40 repeat-like"/>
    <property type="match status" value="1"/>
</dbReference>
<sequence>MKAASVLSFCLRQNSKREQKQRLIIGTYELAADEAPIGDKKNGSGRCGGICIVDPTNLLPIERYIRLPSGVFRLVKVPTNAITPFLTSEVNDNSAAVATLTDGRLALFTTDHFDSIADDSTTFLPFSTTLSNGMMLDCAVNSDGRLLCSDNLGNLFVLRFALDGFHLPDFQWRAHSSQFGGITDISEVWSCCWTDNGQCCASGGEDALLKIWDIRCPTNGPNSAQLKNRSHSAGVIFLASSDSIRKSFDEPSAPNLLLSGSYDDHLRAFDLRQFNHPLSEIKLNGGVWSVERLSDDLLLVACMLSPFGCLDKAIFSHFSSQHFFFGWSVVRGFPSSFELIHSHSVHGPNLLYAATSVGPPADFCGDGSANSTTIASCTFNDAMLRLEDISIC</sequence>
<dbReference type="GO" id="GO:0061685">
    <property type="term" value="F:diphthine methylesterase activity"/>
    <property type="evidence" value="ECO:0007669"/>
    <property type="project" value="UniProtKB-EC"/>
</dbReference>
<keyword evidence="9" id="KW-1185">Reference proteome</keyword>
<dbReference type="PANTHER" id="PTHR46042:SF1">
    <property type="entry name" value="DIPHTHINE METHYLTRANSFERASE"/>
    <property type="match status" value="1"/>
</dbReference>
<evidence type="ECO:0000256" key="6">
    <source>
        <dbReference type="ARBA" id="ARBA00039131"/>
    </source>
</evidence>
<comment type="caution">
    <text evidence="8">The sequence shown here is derived from an EMBL/GenBank/DDBJ whole genome shotgun (WGS) entry which is preliminary data.</text>
</comment>
<dbReference type="InterPro" id="IPR036322">
    <property type="entry name" value="WD40_repeat_dom_sf"/>
</dbReference>